<protein>
    <submittedName>
        <fullName evidence="4">Acyl-CoA dehydrogenase</fullName>
        <ecNumber evidence="4">1.3.8.7</ecNumber>
    </submittedName>
</protein>
<proteinExistence type="predicted"/>
<dbReference type="Gene3D" id="2.40.110.10">
    <property type="entry name" value="Butyryl-CoA Dehydrogenase, subunit A, domain 2"/>
    <property type="match status" value="1"/>
</dbReference>
<evidence type="ECO:0000313" key="5">
    <source>
        <dbReference type="Proteomes" id="UP001236369"/>
    </source>
</evidence>
<dbReference type="PIRSF" id="PIRSF016578">
    <property type="entry name" value="HsaA"/>
    <property type="match status" value="1"/>
</dbReference>
<dbReference type="InterPro" id="IPR009100">
    <property type="entry name" value="AcylCoA_DH/oxidase_NM_dom_sf"/>
</dbReference>
<dbReference type="Pfam" id="PF02771">
    <property type="entry name" value="Acyl-CoA_dh_N"/>
    <property type="match status" value="1"/>
</dbReference>
<dbReference type="Gene3D" id="1.20.140.10">
    <property type="entry name" value="Butyryl-CoA Dehydrogenase, subunit A, domain 3"/>
    <property type="match status" value="1"/>
</dbReference>
<comment type="caution">
    <text evidence="4">The sequence shown here is derived from an EMBL/GenBank/DDBJ whole genome shotgun (WGS) entry which is preliminary data.</text>
</comment>
<dbReference type="PANTHER" id="PTHR43884">
    <property type="entry name" value="ACYL-COA DEHYDROGENASE"/>
    <property type="match status" value="1"/>
</dbReference>
<dbReference type="Proteomes" id="UP001236369">
    <property type="component" value="Unassembled WGS sequence"/>
</dbReference>
<feature type="domain" description="Acyl-CoA dehydrogenase C-terminal" evidence="3">
    <location>
        <begin position="238"/>
        <end position="357"/>
    </location>
</feature>
<dbReference type="InterPro" id="IPR013107">
    <property type="entry name" value="Acyl-CoA_DH_C"/>
</dbReference>
<dbReference type="InterPro" id="IPR037069">
    <property type="entry name" value="AcylCoA_DH/ox_N_sf"/>
</dbReference>
<dbReference type="GO" id="GO:0070991">
    <property type="term" value="F:medium-chain fatty acyl-CoA dehydrogenase activity"/>
    <property type="evidence" value="ECO:0007669"/>
    <property type="project" value="UniProtKB-EC"/>
</dbReference>
<gene>
    <name evidence="4" type="ORF">QO016_001317</name>
</gene>
<dbReference type="EC" id="1.3.8.7" evidence="4"/>
<dbReference type="SUPFAM" id="SSF56645">
    <property type="entry name" value="Acyl-CoA dehydrogenase NM domain-like"/>
    <property type="match status" value="1"/>
</dbReference>
<dbReference type="InterPro" id="IPR013786">
    <property type="entry name" value="AcylCoA_DH/ox_N"/>
</dbReference>
<evidence type="ECO:0000313" key="4">
    <source>
        <dbReference type="EMBL" id="MDQ0441834.1"/>
    </source>
</evidence>
<dbReference type="PANTHER" id="PTHR43884:SF12">
    <property type="entry name" value="ISOVALERYL-COA DEHYDROGENASE, MITOCHONDRIAL-RELATED"/>
    <property type="match status" value="1"/>
</dbReference>
<dbReference type="InterPro" id="IPR046373">
    <property type="entry name" value="Acyl-CoA_Oxase/DH_mid-dom_sf"/>
</dbReference>
<dbReference type="Pfam" id="PF08028">
    <property type="entry name" value="Acyl-CoA_dh_2"/>
    <property type="match status" value="1"/>
</dbReference>
<keyword evidence="5" id="KW-1185">Reference proteome</keyword>
<evidence type="ECO:0000256" key="1">
    <source>
        <dbReference type="ARBA" id="ARBA00023002"/>
    </source>
</evidence>
<reference evidence="4 5" key="1">
    <citation type="submission" date="2023-07" db="EMBL/GenBank/DDBJ databases">
        <title>Genomic Encyclopedia of Type Strains, Phase IV (KMG-IV): sequencing the most valuable type-strain genomes for metagenomic binning, comparative biology and taxonomic classification.</title>
        <authorList>
            <person name="Goeker M."/>
        </authorList>
    </citation>
    <scope>NUCLEOTIDE SEQUENCE [LARGE SCALE GENOMIC DNA]</scope>
    <source>
        <strain evidence="4 5">DSM 19562</strain>
    </source>
</reference>
<dbReference type="RefSeq" id="WP_238248870.1">
    <property type="nucleotide sequence ID" value="NZ_BPQX01000023.1"/>
</dbReference>
<sequence>MSCDLVRRAKRVAEVAALHADSVDREGRFPAEAVAALKTERLLGLQVPTQYGGEGAGLAQIAEVCCTLGQACSASAMVFAMHHIKLASLVTHGLTSDWHCGLMAKVANEQLLIASSTTEAGIGGDLRNSLCAVEAAGDMFSLGKDASVISYGAQADVILVTARRNPEAPTSDQVLVALMRDQMSLTRTSTWDTLGMRGTCSEGFRLEAKGVPCVQILPKPFAEIAAQSMLASSHLLWSSVWFGIASYAVDRARSFVQGEARRRPGTVPPSAIRLAEAASALQAMKATVVSGLRRYEGAQHEPDELSSIGFAVSLNNIKTTASAMAVDIVQRALGIVGISGYRNDTPFSLGRPLRDVMSAPLMIANDRILSNTANLLLVQKGGGQLLSA</sequence>
<feature type="domain" description="Acyl-CoA dehydrogenase/oxidase N-terminal" evidence="2">
    <location>
        <begin position="12"/>
        <end position="92"/>
    </location>
</feature>
<dbReference type="InterPro" id="IPR036250">
    <property type="entry name" value="AcylCo_DH-like_C"/>
</dbReference>
<evidence type="ECO:0000259" key="2">
    <source>
        <dbReference type="Pfam" id="PF02771"/>
    </source>
</evidence>
<accession>A0ABU0HHM3</accession>
<evidence type="ECO:0000259" key="3">
    <source>
        <dbReference type="Pfam" id="PF08028"/>
    </source>
</evidence>
<name>A0ABU0HHM3_9HYPH</name>
<dbReference type="EMBL" id="JAUSVV010000002">
    <property type="protein sequence ID" value="MDQ0441834.1"/>
    <property type="molecule type" value="Genomic_DNA"/>
</dbReference>
<dbReference type="SUPFAM" id="SSF47203">
    <property type="entry name" value="Acyl-CoA dehydrogenase C-terminal domain-like"/>
    <property type="match status" value="1"/>
</dbReference>
<organism evidence="4 5">
    <name type="scientific">Methylobacterium persicinum</name>
    <dbReference type="NCBI Taxonomy" id="374426"/>
    <lineage>
        <taxon>Bacteria</taxon>
        <taxon>Pseudomonadati</taxon>
        <taxon>Pseudomonadota</taxon>
        <taxon>Alphaproteobacteria</taxon>
        <taxon>Hyphomicrobiales</taxon>
        <taxon>Methylobacteriaceae</taxon>
        <taxon>Methylobacterium</taxon>
    </lineage>
</organism>
<keyword evidence="1 4" id="KW-0560">Oxidoreductase</keyword>
<dbReference type="Gene3D" id="1.10.540.10">
    <property type="entry name" value="Acyl-CoA dehydrogenase/oxidase, N-terminal domain"/>
    <property type="match status" value="1"/>
</dbReference>